<dbReference type="GO" id="GO:0005840">
    <property type="term" value="C:ribosome"/>
    <property type="evidence" value="ECO:0007669"/>
    <property type="project" value="UniProtKB-KW"/>
</dbReference>
<evidence type="ECO:0000256" key="8">
    <source>
        <dbReference type="ARBA" id="ARBA00023274"/>
    </source>
</evidence>
<evidence type="ECO:0000256" key="5">
    <source>
        <dbReference type="ARBA" id="ARBA00022730"/>
    </source>
</evidence>
<dbReference type="FunFam" id="3.30.1330.30:FF:000020">
    <property type="entry name" value="50S ribosomal protein L7Ae"/>
    <property type="match status" value="1"/>
</dbReference>
<keyword evidence="8 9" id="KW-0687">Ribonucleoprotein</keyword>
<dbReference type="Proteomes" id="UP000272051">
    <property type="component" value="Unassembled WGS sequence"/>
</dbReference>
<sequence>MSKPFYVRFETPRELMEKIYEAIRLARDGGKVRKGANETTKAVERGQAKLVVIAEDVDPPEIVAHLPLLCEERKIPYVYVDSKSKLGEAAGIEVAASAAAIIEYGKSKSLVDEIISATASLRVGAAPAEEKAAAEEAEAAEAKEKPKRKAKKS</sequence>
<keyword evidence="6 9" id="KW-0694">RNA-binding</keyword>
<evidence type="ECO:0000256" key="7">
    <source>
        <dbReference type="ARBA" id="ARBA00022980"/>
    </source>
</evidence>
<name>A0A497EU62_9CREN</name>
<keyword evidence="3 9" id="KW-0963">Cytoplasm</keyword>
<dbReference type="GO" id="GO:0001682">
    <property type="term" value="P:tRNA 5'-leader removal"/>
    <property type="evidence" value="ECO:0007669"/>
    <property type="project" value="UniProtKB-UniRule"/>
</dbReference>
<comment type="subunit">
    <text evidence="9">Part of the 50S ribosomal subunit. Probably part of the RNase P complex.</text>
</comment>
<dbReference type="GO" id="GO:0003735">
    <property type="term" value="F:structural constituent of ribosome"/>
    <property type="evidence" value="ECO:0007669"/>
    <property type="project" value="InterPro"/>
</dbReference>
<dbReference type="HAMAP" id="MF_00326">
    <property type="entry name" value="Ribosomal_eL8"/>
    <property type="match status" value="1"/>
</dbReference>
<dbReference type="InterPro" id="IPR029064">
    <property type="entry name" value="Ribosomal_eL30-like_sf"/>
</dbReference>
<organism evidence="12 15">
    <name type="scientific">Thermoproteota archaeon</name>
    <dbReference type="NCBI Taxonomy" id="2056631"/>
    <lineage>
        <taxon>Archaea</taxon>
        <taxon>Thermoproteota</taxon>
    </lineage>
</organism>
<dbReference type="GO" id="GO:0042254">
    <property type="term" value="P:ribosome biogenesis"/>
    <property type="evidence" value="ECO:0007669"/>
    <property type="project" value="InterPro"/>
</dbReference>
<dbReference type="GO" id="GO:1990904">
    <property type="term" value="C:ribonucleoprotein complex"/>
    <property type="evidence" value="ECO:0007669"/>
    <property type="project" value="UniProtKB-KW"/>
</dbReference>
<feature type="region of interest" description="Disordered" evidence="10">
    <location>
        <begin position="128"/>
        <end position="153"/>
    </location>
</feature>
<dbReference type="Gene3D" id="3.30.1330.30">
    <property type="match status" value="1"/>
</dbReference>
<dbReference type="InterPro" id="IPR004038">
    <property type="entry name" value="Ribosomal_eL8/eL30/eS12/Gad45"/>
</dbReference>
<dbReference type="InterPro" id="IPR004037">
    <property type="entry name" value="Ribosomal_eL8-like_CS"/>
</dbReference>
<evidence type="ECO:0000256" key="3">
    <source>
        <dbReference type="ARBA" id="ARBA00022490"/>
    </source>
</evidence>
<dbReference type="Pfam" id="PF01248">
    <property type="entry name" value="Ribosomal_L7Ae"/>
    <property type="match status" value="1"/>
</dbReference>
<keyword evidence="4 9" id="KW-0819">tRNA processing</keyword>
<dbReference type="GO" id="GO:0004526">
    <property type="term" value="F:ribonuclease P activity"/>
    <property type="evidence" value="ECO:0007669"/>
    <property type="project" value="UniProtKB-UniRule"/>
</dbReference>
<gene>
    <name evidence="9 12" type="primary">rpl7ae</name>
    <name evidence="12" type="ORF">DRJ31_00655</name>
    <name evidence="13" type="ORF">DRJ33_01815</name>
</gene>
<comment type="subcellular location">
    <subcellularLocation>
        <location evidence="1 9">Cytoplasm</location>
    </subcellularLocation>
</comment>
<evidence type="ECO:0000256" key="6">
    <source>
        <dbReference type="ARBA" id="ARBA00022884"/>
    </source>
</evidence>
<dbReference type="AlphaFoldDB" id="A0A497EU62"/>
<evidence type="ECO:0000256" key="2">
    <source>
        <dbReference type="ARBA" id="ARBA00007337"/>
    </source>
</evidence>
<dbReference type="EMBL" id="QMQV01000003">
    <property type="protein sequence ID" value="RLE50572.1"/>
    <property type="molecule type" value="Genomic_DNA"/>
</dbReference>
<proteinExistence type="inferred from homology"/>
<dbReference type="NCBIfam" id="TIGR03677">
    <property type="entry name" value="eL8_ribo"/>
    <property type="match status" value="1"/>
</dbReference>
<dbReference type="PANTHER" id="PTHR11843">
    <property type="entry name" value="40S RIBOSOMAL PROTEIN S12"/>
    <property type="match status" value="1"/>
</dbReference>
<dbReference type="Proteomes" id="UP000278475">
    <property type="component" value="Unassembled WGS sequence"/>
</dbReference>
<evidence type="ECO:0000256" key="9">
    <source>
        <dbReference type="HAMAP-Rule" id="MF_00326"/>
    </source>
</evidence>
<dbReference type="PROSITE" id="PS01082">
    <property type="entry name" value="RIBOSOMAL_L7AE"/>
    <property type="match status" value="1"/>
</dbReference>
<evidence type="ECO:0000313" key="14">
    <source>
        <dbReference type="Proteomes" id="UP000272051"/>
    </source>
</evidence>
<accession>A0A497EU62</accession>
<feature type="compositionally biased region" description="Basic and acidic residues" evidence="10">
    <location>
        <begin position="128"/>
        <end position="144"/>
    </location>
</feature>
<dbReference type="PRINTS" id="PR00884">
    <property type="entry name" value="RIBOSOMALHS6"/>
</dbReference>
<comment type="similarity">
    <text evidence="2 9">Belongs to the eukaryotic ribosomal protein eL8 family.</text>
</comment>
<evidence type="ECO:0000313" key="12">
    <source>
        <dbReference type="EMBL" id="RLE50572.1"/>
    </source>
</evidence>
<comment type="function">
    <text evidence="9">Multifunctional RNA-binding protein that recognizes the K-turn motif in ribosomal RNA, the RNA component of RNase P, box H/ACA, box C/D and box C'/D' sRNAs.</text>
</comment>
<dbReference type="EMBL" id="QMQX01000020">
    <property type="protein sequence ID" value="RLE53137.1"/>
    <property type="molecule type" value="Genomic_DNA"/>
</dbReference>
<evidence type="ECO:0000256" key="1">
    <source>
        <dbReference type="ARBA" id="ARBA00004496"/>
    </source>
</evidence>
<keyword evidence="5 9" id="KW-0699">rRNA-binding</keyword>
<evidence type="ECO:0000313" key="15">
    <source>
        <dbReference type="Proteomes" id="UP000278475"/>
    </source>
</evidence>
<dbReference type="PRINTS" id="PR00881">
    <property type="entry name" value="L7ARS6FAMILY"/>
</dbReference>
<dbReference type="InterPro" id="IPR018492">
    <property type="entry name" value="Ribosomal_eL8/Nhp2"/>
</dbReference>
<dbReference type="SUPFAM" id="SSF55315">
    <property type="entry name" value="L30e-like"/>
    <property type="match status" value="1"/>
</dbReference>
<dbReference type="GO" id="GO:0005737">
    <property type="term" value="C:cytoplasm"/>
    <property type="evidence" value="ECO:0007669"/>
    <property type="project" value="UniProtKB-SubCell"/>
</dbReference>
<dbReference type="GO" id="GO:0006412">
    <property type="term" value="P:translation"/>
    <property type="evidence" value="ECO:0007669"/>
    <property type="project" value="UniProtKB-UniRule"/>
</dbReference>
<evidence type="ECO:0000256" key="4">
    <source>
        <dbReference type="ARBA" id="ARBA00022694"/>
    </source>
</evidence>
<comment type="caution">
    <text evidence="12">The sequence shown here is derived from an EMBL/GenBank/DDBJ whole genome shotgun (WGS) entry which is preliminary data.</text>
</comment>
<evidence type="ECO:0000259" key="11">
    <source>
        <dbReference type="Pfam" id="PF01248"/>
    </source>
</evidence>
<evidence type="ECO:0000313" key="13">
    <source>
        <dbReference type="EMBL" id="RLE53137.1"/>
    </source>
</evidence>
<feature type="domain" description="Ribosomal protein eL8/eL30/eS12/Gadd45" evidence="11">
    <location>
        <begin position="18"/>
        <end position="110"/>
    </location>
</feature>
<keyword evidence="7 9" id="KW-0689">Ribosomal protein</keyword>
<dbReference type="GO" id="GO:0019843">
    <property type="term" value="F:rRNA binding"/>
    <property type="evidence" value="ECO:0007669"/>
    <property type="project" value="UniProtKB-KW"/>
</dbReference>
<dbReference type="InterPro" id="IPR022481">
    <property type="entry name" value="Ribosomal_eL8_arc"/>
</dbReference>
<evidence type="ECO:0000256" key="10">
    <source>
        <dbReference type="SAM" id="MobiDB-lite"/>
    </source>
</evidence>
<protein>
    <recommendedName>
        <fullName evidence="9">Large ribosomal subunit protein eL8</fullName>
    </recommendedName>
</protein>
<reference evidence="14 15" key="1">
    <citation type="submission" date="2018-06" db="EMBL/GenBank/DDBJ databases">
        <title>Extensive metabolic versatility and redundancy in microbially diverse, dynamic hydrothermal sediments.</title>
        <authorList>
            <person name="Dombrowski N."/>
            <person name="Teske A."/>
            <person name="Baker B.J."/>
        </authorList>
    </citation>
    <scope>NUCLEOTIDE SEQUENCE [LARGE SCALE GENOMIC DNA]</scope>
    <source>
        <strain evidence="13">B34_G17</strain>
        <strain evidence="12">B66_G16</strain>
    </source>
</reference>